<feature type="compositionally biased region" description="Polar residues" evidence="1">
    <location>
        <begin position="50"/>
        <end position="59"/>
    </location>
</feature>
<evidence type="ECO:0000256" key="1">
    <source>
        <dbReference type="SAM" id="MobiDB-lite"/>
    </source>
</evidence>
<evidence type="ECO:0000313" key="3">
    <source>
        <dbReference type="Proteomes" id="UP000050525"/>
    </source>
</evidence>
<organism evidence="2 3">
    <name type="scientific">Alligator mississippiensis</name>
    <name type="common">American alligator</name>
    <dbReference type="NCBI Taxonomy" id="8496"/>
    <lineage>
        <taxon>Eukaryota</taxon>
        <taxon>Metazoa</taxon>
        <taxon>Chordata</taxon>
        <taxon>Craniata</taxon>
        <taxon>Vertebrata</taxon>
        <taxon>Euteleostomi</taxon>
        <taxon>Archelosauria</taxon>
        <taxon>Archosauria</taxon>
        <taxon>Crocodylia</taxon>
        <taxon>Alligatoridae</taxon>
        <taxon>Alligatorinae</taxon>
        <taxon>Alligator</taxon>
    </lineage>
</organism>
<gene>
    <name evidence="2" type="ORF">Y1Q_0010706</name>
</gene>
<dbReference type="AlphaFoldDB" id="A0A151M6H6"/>
<reference evidence="2 3" key="1">
    <citation type="journal article" date="2012" name="Genome Biol.">
        <title>Sequencing three crocodilian genomes to illuminate the evolution of archosaurs and amniotes.</title>
        <authorList>
            <person name="St John J.A."/>
            <person name="Braun E.L."/>
            <person name="Isberg S.R."/>
            <person name="Miles L.G."/>
            <person name="Chong A.Y."/>
            <person name="Gongora J."/>
            <person name="Dalzell P."/>
            <person name="Moran C."/>
            <person name="Bed'hom B."/>
            <person name="Abzhanov A."/>
            <person name="Burgess S.C."/>
            <person name="Cooksey A.M."/>
            <person name="Castoe T.A."/>
            <person name="Crawford N.G."/>
            <person name="Densmore L.D."/>
            <person name="Drew J.C."/>
            <person name="Edwards S.V."/>
            <person name="Faircloth B.C."/>
            <person name="Fujita M.K."/>
            <person name="Greenwold M.J."/>
            <person name="Hoffmann F.G."/>
            <person name="Howard J.M."/>
            <person name="Iguchi T."/>
            <person name="Janes D.E."/>
            <person name="Khan S.Y."/>
            <person name="Kohno S."/>
            <person name="de Koning A.J."/>
            <person name="Lance S.L."/>
            <person name="McCarthy F.M."/>
            <person name="McCormack J.E."/>
            <person name="Merchant M.E."/>
            <person name="Peterson D.G."/>
            <person name="Pollock D.D."/>
            <person name="Pourmand N."/>
            <person name="Raney B.J."/>
            <person name="Roessler K.A."/>
            <person name="Sanford J.R."/>
            <person name="Sawyer R.H."/>
            <person name="Schmidt C.J."/>
            <person name="Triplett E.W."/>
            <person name="Tuberville T.D."/>
            <person name="Venegas-Anaya M."/>
            <person name="Howard J.T."/>
            <person name="Jarvis E.D."/>
            <person name="Guillette L.J.Jr."/>
            <person name="Glenn T.C."/>
            <person name="Green R.E."/>
            <person name="Ray D.A."/>
        </authorList>
    </citation>
    <scope>NUCLEOTIDE SEQUENCE [LARGE SCALE GENOMIC DNA]</scope>
    <source>
        <strain evidence="2">KSC_2009_1</strain>
    </source>
</reference>
<name>A0A151M6H6_ALLMI</name>
<protein>
    <submittedName>
        <fullName evidence="2">Uncharacterized protein</fullName>
    </submittedName>
</protein>
<feature type="compositionally biased region" description="Basic and acidic residues" evidence="1">
    <location>
        <begin position="38"/>
        <end position="48"/>
    </location>
</feature>
<dbReference type="EMBL" id="AKHW03006437">
    <property type="protein sequence ID" value="KYO20128.1"/>
    <property type="molecule type" value="Genomic_DNA"/>
</dbReference>
<keyword evidence="3" id="KW-1185">Reference proteome</keyword>
<comment type="caution">
    <text evidence="2">The sequence shown here is derived from an EMBL/GenBank/DDBJ whole genome shotgun (WGS) entry which is preliminary data.</text>
</comment>
<sequence length="91" mass="10721">MQELVCEFEKWESAIKAYKFESSRNENRLGKAPKHRHVESNEQNDPKRTLNGQSTSNKLFPTMQPAMISFGKLLKRYWVSEEFKATKIMHC</sequence>
<feature type="region of interest" description="Disordered" evidence="1">
    <location>
        <begin position="25"/>
        <end position="59"/>
    </location>
</feature>
<proteinExistence type="predicted"/>
<evidence type="ECO:0000313" key="2">
    <source>
        <dbReference type="EMBL" id="KYO20128.1"/>
    </source>
</evidence>
<accession>A0A151M6H6</accession>
<dbReference type="Proteomes" id="UP000050525">
    <property type="component" value="Unassembled WGS sequence"/>
</dbReference>